<dbReference type="OrthoDB" id="9812943at2"/>
<dbReference type="Gene3D" id="3.40.50.300">
    <property type="entry name" value="P-loop containing nucleotide triphosphate hydrolases"/>
    <property type="match status" value="1"/>
</dbReference>
<reference evidence="7 8" key="1">
    <citation type="submission" date="2018-08" db="EMBL/GenBank/DDBJ databases">
        <title>Pallidiluteibacterium maritimus gen. nov., sp. nov., isolated from coastal sediment.</title>
        <authorList>
            <person name="Zhou L.Y."/>
        </authorList>
    </citation>
    <scope>NUCLEOTIDE SEQUENCE [LARGE SCALE GENOMIC DNA]</scope>
    <source>
        <strain evidence="7 8">XSD2</strain>
    </source>
</reference>
<protein>
    <recommendedName>
        <fullName evidence="5 6">Dephospho-CoA kinase</fullName>
        <ecNumber evidence="5 6">2.7.1.24</ecNumber>
    </recommendedName>
    <alternativeName>
        <fullName evidence="5">Dephosphocoenzyme A kinase</fullName>
    </alternativeName>
</protein>
<keyword evidence="2 5" id="KW-0547">Nucleotide-binding</keyword>
<dbReference type="SUPFAM" id="SSF52540">
    <property type="entry name" value="P-loop containing nucleoside triphosphate hydrolases"/>
    <property type="match status" value="1"/>
</dbReference>
<comment type="subcellular location">
    <subcellularLocation>
        <location evidence="5">Cytoplasm</location>
    </subcellularLocation>
</comment>
<feature type="binding site" evidence="5">
    <location>
        <begin position="12"/>
        <end position="17"/>
    </location>
    <ligand>
        <name>ATP</name>
        <dbReference type="ChEBI" id="CHEBI:30616"/>
    </ligand>
</feature>
<proteinExistence type="inferred from homology"/>
<comment type="function">
    <text evidence="5">Catalyzes the phosphorylation of the 3'-hydroxyl group of dephosphocoenzyme A to form coenzyme A.</text>
</comment>
<dbReference type="CDD" id="cd02022">
    <property type="entry name" value="DPCK"/>
    <property type="match status" value="1"/>
</dbReference>
<dbReference type="PROSITE" id="PS51219">
    <property type="entry name" value="DPCK"/>
    <property type="match status" value="1"/>
</dbReference>
<evidence type="ECO:0000256" key="4">
    <source>
        <dbReference type="ARBA" id="ARBA00022993"/>
    </source>
</evidence>
<evidence type="ECO:0000256" key="5">
    <source>
        <dbReference type="HAMAP-Rule" id="MF_00376"/>
    </source>
</evidence>
<sequence>MALKIGITGGIGSGKSTICKVFSLLGAPVFEADPVAKTLIDTDPGIRKGLIDLFGPDIYTANAGVDRKKLASFIFNDEIQLAKVNALVHPAVRAEFMEWADSQDVPYVIHEAAILFESGFYKMMDFTLLVTAPDEDRIKRVMTRDGSSREQVVERMQKQWSDNEKRKLATIEIKNDNRELLLPQIIRIDKQLKEYGKIW</sequence>
<dbReference type="HAMAP" id="MF_00376">
    <property type="entry name" value="Dephospho_CoA_kinase"/>
    <property type="match status" value="1"/>
</dbReference>
<keyword evidence="5" id="KW-0963">Cytoplasm</keyword>
<evidence type="ECO:0000256" key="1">
    <source>
        <dbReference type="ARBA" id="ARBA00009018"/>
    </source>
</evidence>
<evidence type="ECO:0000313" key="7">
    <source>
        <dbReference type="EMBL" id="RIJ45555.1"/>
    </source>
</evidence>
<keyword evidence="5 7" id="KW-0808">Transferase</keyword>
<accession>A0A399SUB1</accession>
<gene>
    <name evidence="5" type="primary">coaE</name>
    <name evidence="7" type="ORF">D1614_22530</name>
</gene>
<comment type="pathway">
    <text evidence="5">Cofactor biosynthesis; coenzyme A biosynthesis; CoA from (R)-pantothenate: step 5/5.</text>
</comment>
<comment type="catalytic activity">
    <reaction evidence="5">
        <text>3'-dephospho-CoA + ATP = ADP + CoA + H(+)</text>
        <dbReference type="Rhea" id="RHEA:18245"/>
        <dbReference type="ChEBI" id="CHEBI:15378"/>
        <dbReference type="ChEBI" id="CHEBI:30616"/>
        <dbReference type="ChEBI" id="CHEBI:57287"/>
        <dbReference type="ChEBI" id="CHEBI:57328"/>
        <dbReference type="ChEBI" id="CHEBI:456216"/>
        <dbReference type="EC" id="2.7.1.24"/>
    </reaction>
</comment>
<keyword evidence="3 5" id="KW-0067">ATP-binding</keyword>
<dbReference type="PANTHER" id="PTHR10695">
    <property type="entry name" value="DEPHOSPHO-COA KINASE-RELATED"/>
    <property type="match status" value="1"/>
</dbReference>
<keyword evidence="8" id="KW-1185">Reference proteome</keyword>
<dbReference type="GO" id="GO:0005524">
    <property type="term" value="F:ATP binding"/>
    <property type="evidence" value="ECO:0007669"/>
    <property type="project" value="UniProtKB-UniRule"/>
</dbReference>
<evidence type="ECO:0000256" key="3">
    <source>
        <dbReference type="ARBA" id="ARBA00022840"/>
    </source>
</evidence>
<dbReference type="Pfam" id="PF01121">
    <property type="entry name" value="CoaE"/>
    <property type="match status" value="1"/>
</dbReference>
<comment type="similarity">
    <text evidence="1 5">Belongs to the CoaE family.</text>
</comment>
<dbReference type="UniPathway" id="UPA00241">
    <property type="reaction ID" value="UER00356"/>
</dbReference>
<keyword evidence="5 7" id="KW-0418">Kinase</keyword>
<dbReference type="EMBL" id="QWGR01000023">
    <property type="protein sequence ID" value="RIJ45555.1"/>
    <property type="molecule type" value="Genomic_DNA"/>
</dbReference>
<evidence type="ECO:0000256" key="2">
    <source>
        <dbReference type="ARBA" id="ARBA00022741"/>
    </source>
</evidence>
<dbReference type="RefSeq" id="WP_119440262.1">
    <property type="nucleotide sequence ID" value="NZ_QWGR01000023.1"/>
</dbReference>
<dbReference type="PANTHER" id="PTHR10695:SF46">
    <property type="entry name" value="BIFUNCTIONAL COENZYME A SYNTHASE-RELATED"/>
    <property type="match status" value="1"/>
</dbReference>
<name>A0A399SUB1_9BACT</name>
<dbReference type="InterPro" id="IPR001977">
    <property type="entry name" value="Depp_CoAkinase"/>
</dbReference>
<comment type="caution">
    <text evidence="7">The sequence shown here is derived from an EMBL/GenBank/DDBJ whole genome shotgun (WGS) entry which is preliminary data.</text>
</comment>
<dbReference type="NCBIfam" id="TIGR00152">
    <property type="entry name" value="dephospho-CoA kinase"/>
    <property type="match status" value="1"/>
</dbReference>
<dbReference type="EC" id="2.7.1.24" evidence="5 6"/>
<dbReference type="GO" id="GO:0015937">
    <property type="term" value="P:coenzyme A biosynthetic process"/>
    <property type="evidence" value="ECO:0007669"/>
    <property type="project" value="UniProtKB-UniRule"/>
</dbReference>
<dbReference type="GO" id="GO:0005737">
    <property type="term" value="C:cytoplasm"/>
    <property type="evidence" value="ECO:0007669"/>
    <property type="project" value="UniProtKB-SubCell"/>
</dbReference>
<organism evidence="7 8">
    <name type="scientific">Maribellus luteus</name>
    <dbReference type="NCBI Taxonomy" id="2305463"/>
    <lineage>
        <taxon>Bacteria</taxon>
        <taxon>Pseudomonadati</taxon>
        <taxon>Bacteroidota</taxon>
        <taxon>Bacteroidia</taxon>
        <taxon>Marinilabiliales</taxon>
        <taxon>Prolixibacteraceae</taxon>
        <taxon>Maribellus</taxon>
    </lineage>
</organism>
<keyword evidence="4 5" id="KW-0173">Coenzyme A biosynthesis</keyword>
<evidence type="ECO:0000313" key="8">
    <source>
        <dbReference type="Proteomes" id="UP000265926"/>
    </source>
</evidence>
<dbReference type="AlphaFoldDB" id="A0A399SUB1"/>
<evidence type="ECO:0000256" key="6">
    <source>
        <dbReference type="NCBIfam" id="TIGR00152"/>
    </source>
</evidence>
<dbReference type="InterPro" id="IPR027417">
    <property type="entry name" value="P-loop_NTPase"/>
</dbReference>
<dbReference type="GO" id="GO:0004140">
    <property type="term" value="F:dephospho-CoA kinase activity"/>
    <property type="evidence" value="ECO:0007669"/>
    <property type="project" value="UniProtKB-UniRule"/>
</dbReference>
<dbReference type="Proteomes" id="UP000265926">
    <property type="component" value="Unassembled WGS sequence"/>
</dbReference>
<dbReference type="PRINTS" id="PR00988">
    <property type="entry name" value="URIDINKINASE"/>
</dbReference>